<feature type="transmembrane region" description="Helical" evidence="6">
    <location>
        <begin position="36"/>
        <end position="56"/>
    </location>
</feature>
<dbReference type="EMBL" id="CP058998">
    <property type="protein sequence ID" value="QLJ52842.1"/>
    <property type="molecule type" value="Genomic_DNA"/>
</dbReference>
<feature type="transmembrane region" description="Helical" evidence="6">
    <location>
        <begin position="204"/>
        <end position="225"/>
    </location>
</feature>
<keyword evidence="2" id="KW-1003">Cell membrane</keyword>
<evidence type="ECO:0000256" key="3">
    <source>
        <dbReference type="ARBA" id="ARBA00022692"/>
    </source>
</evidence>
<dbReference type="Pfam" id="PF00482">
    <property type="entry name" value="T2SSF"/>
    <property type="match status" value="1"/>
</dbReference>
<accession>A0A7D6BNS8</accession>
<dbReference type="KEGG" id="flt:Sv326_0667"/>
<keyword evidence="3 6" id="KW-0812">Transmembrane</keyword>
<proteinExistence type="predicted"/>
<sequence>MPEVYGILGRLISREWVLKVEDMLSMAGVDISPETFTGMVILFVFGLPIPIFIFLSKAMSDLAIILTIGVMVLDALIVYVLLRMRIDNRSKQIEEVLPDFLQICSANVRAGMSIERALWFAARPEFGLLSEEIANTTRRTFGGEPFTQALKKLAKKFESRQLSRTINLLIEESSSGGEVATLLDKCAWDARQVQILHKEISEMMLMYVIFIVFASCIGAPMLYGLSYQLISATNNIWADINIQNPQGFPKVGVMSLIQPKPPSISTNDFYKFSIIATILVTFSASFIVAVINTGSWINGFKYAPFFIGAGLTIFFVVTMVFSLVFASLFV</sequence>
<feature type="domain" description="Type II secretion system protein GspF" evidence="7">
    <location>
        <begin position="100"/>
        <end position="223"/>
    </location>
</feature>
<dbReference type="InterPro" id="IPR018076">
    <property type="entry name" value="T2SS_GspF_dom"/>
</dbReference>
<keyword evidence="5 6" id="KW-0472">Membrane</keyword>
<name>A0A7D6BNS8_FERL1</name>
<evidence type="ECO:0000256" key="5">
    <source>
        <dbReference type="ARBA" id="ARBA00023136"/>
    </source>
</evidence>
<dbReference type="GO" id="GO:0005886">
    <property type="term" value="C:plasma membrane"/>
    <property type="evidence" value="ECO:0007669"/>
    <property type="project" value="UniProtKB-SubCell"/>
</dbReference>
<feature type="transmembrane region" description="Helical" evidence="6">
    <location>
        <begin position="269"/>
        <end position="291"/>
    </location>
</feature>
<dbReference type="Proteomes" id="UP000510821">
    <property type="component" value="Chromosome"/>
</dbReference>
<dbReference type="PANTHER" id="PTHR35402">
    <property type="entry name" value="INTEGRAL MEMBRANE PROTEIN-RELATED"/>
    <property type="match status" value="1"/>
</dbReference>
<protein>
    <submittedName>
        <fullName evidence="8">Type II secretion system (T2SS), protein F</fullName>
    </submittedName>
</protein>
<evidence type="ECO:0000313" key="8">
    <source>
        <dbReference type="EMBL" id="QLJ52842.1"/>
    </source>
</evidence>
<evidence type="ECO:0000256" key="4">
    <source>
        <dbReference type="ARBA" id="ARBA00022989"/>
    </source>
</evidence>
<comment type="subcellular location">
    <subcellularLocation>
        <location evidence="1">Cell membrane</location>
        <topology evidence="1">Multi-pass membrane protein</topology>
    </subcellularLocation>
</comment>
<evidence type="ECO:0000256" key="6">
    <source>
        <dbReference type="SAM" id="Phobius"/>
    </source>
</evidence>
<organism evidence="8 9">
    <name type="scientific">Fermentimicrarchaeum limneticum</name>
    <dbReference type="NCBI Taxonomy" id="2795018"/>
    <lineage>
        <taxon>Archaea</taxon>
        <taxon>Candidatus Micrarchaeota</taxon>
        <taxon>Candidatus Fermentimicrarchaeales</taxon>
        <taxon>Candidatus Fermentimicrarchaeaceae</taxon>
        <taxon>Candidatus Fermentimicrarchaeum</taxon>
    </lineage>
</organism>
<feature type="transmembrane region" description="Helical" evidence="6">
    <location>
        <begin position="62"/>
        <end position="82"/>
    </location>
</feature>
<evidence type="ECO:0000256" key="1">
    <source>
        <dbReference type="ARBA" id="ARBA00004651"/>
    </source>
</evidence>
<reference evidence="9" key="1">
    <citation type="submission" date="2020-07" db="EMBL/GenBank/DDBJ databases">
        <title>Metabolic diversity and evolutionary history of the archaeal phylum ###Micrarchaeota### uncovered from a freshwater lake metagenome.</title>
        <authorList>
            <person name="Kadnikov V.V."/>
            <person name="Savvichev A.S."/>
            <person name="Mardanov A.V."/>
            <person name="Beletsky A.V."/>
            <person name="Chupakov A.V."/>
            <person name="Kokryatskaya N.M."/>
            <person name="Pimenov N.V."/>
            <person name="Ravin N.V."/>
        </authorList>
    </citation>
    <scope>NUCLEOTIDE SEQUENCE [LARGE SCALE GENOMIC DNA]</scope>
</reference>
<dbReference type="AlphaFoldDB" id="A0A7D6BNS8"/>
<dbReference type="PANTHER" id="PTHR35402:SF1">
    <property type="entry name" value="TYPE II SECRETION SYSTEM PROTEIN GSPF DOMAIN-CONTAINING PROTEIN"/>
    <property type="match status" value="1"/>
</dbReference>
<evidence type="ECO:0000313" key="9">
    <source>
        <dbReference type="Proteomes" id="UP000510821"/>
    </source>
</evidence>
<evidence type="ECO:0000259" key="7">
    <source>
        <dbReference type="Pfam" id="PF00482"/>
    </source>
</evidence>
<keyword evidence="4 6" id="KW-1133">Transmembrane helix</keyword>
<evidence type="ECO:0000256" key="2">
    <source>
        <dbReference type="ARBA" id="ARBA00022475"/>
    </source>
</evidence>
<feature type="transmembrane region" description="Helical" evidence="6">
    <location>
        <begin position="303"/>
        <end position="329"/>
    </location>
</feature>
<gene>
    <name evidence="8" type="ORF">Sv326_0667</name>
</gene>
<dbReference type="InterPro" id="IPR056569">
    <property type="entry name" value="ArlJ-like"/>
</dbReference>